<accession>A0A1G5QQW5</accession>
<sequence length="110" mass="12186">MEQVLRLYWGYPKWPHIPLGHPAQVSPYSDGRSPDSRVEAFSILPGKIPVDINWSRSPLTVAGAATGLAPDGYTSPYSLLFPSALGDWEPSLETQYYASVIYKGKFTHAF</sequence>
<reference evidence="1 2" key="1">
    <citation type="submission" date="2016-10" db="EMBL/GenBank/DDBJ databases">
        <authorList>
            <person name="de Groot N.N."/>
        </authorList>
    </citation>
    <scope>NUCLEOTIDE SEQUENCE [LARGE SCALE GENOMIC DNA]</scope>
    <source>
        <strain evidence="1 2">U95</strain>
    </source>
</reference>
<dbReference type="AlphaFoldDB" id="A0A1G5QQW5"/>
<organism evidence="1 2">
    <name type="scientific">Epibacterium ulvae</name>
    <dbReference type="NCBI Taxonomy" id="1156985"/>
    <lineage>
        <taxon>Bacteria</taxon>
        <taxon>Pseudomonadati</taxon>
        <taxon>Pseudomonadota</taxon>
        <taxon>Alphaproteobacteria</taxon>
        <taxon>Rhodobacterales</taxon>
        <taxon>Roseobacteraceae</taxon>
        <taxon>Epibacterium</taxon>
    </lineage>
</organism>
<gene>
    <name evidence="1" type="ORF">SAMN04488118_105206</name>
</gene>
<keyword evidence="2" id="KW-1185">Reference proteome</keyword>
<dbReference type="STRING" id="1156985.SAMN04488118_105206"/>
<dbReference type="EMBL" id="FMWG01000005">
    <property type="protein sequence ID" value="SCZ64223.1"/>
    <property type="molecule type" value="Genomic_DNA"/>
</dbReference>
<protein>
    <submittedName>
        <fullName evidence="1">Uncharacterized protein</fullName>
    </submittedName>
</protein>
<evidence type="ECO:0000313" key="2">
    <source>
        <dbReference type="Proteomes" id="UP000198767"/>
    </source>
</evidence>
<dbReference type="Proteomes" id="UP000198767">
    <property type="component" value="Unassembled WGS sequence"/>
</dbReference>
<name>A0A1G5QQW5_9RHOB</name>
<evidence type="ECO:0000313" key="1">
    <source>
        <dbReference type="EMBL" id="SCZ64223.1"/>
    </source>
</evidence>
<proteinExistence type="predicted"/>